<dbReference type="CDD" id="cd02440">
    <property type="entry name" value="AdoMet_MTases"/>
    <property type="match status" value="1"/>
</dbReference>
<dbReference type="Pfam" id="PF13847">
    <property type="entry name" value="Methyltransf_31"/>
    <property type="match status" value="1"/>
</dbReference>
<dbReference type="InterPro" id="IPR025714">
    <property type="entry name" value="Methyltranfer_dom"/>
</dbReference>
<keyword evidence="2" id="KW-0808">Transferase</keyword>
<reference evidence="2 3" key="1">
    <citation type="journal article" date="2015" name="Emerg. Microbes Infect.">
        <title>Characterization of 17 strains belonging to the Mycobacterium simiae complex and description of Mycobacterium paraense sp. nov.</title>
        <authorList>
            <person name="Fusco da Costa A.R."/>
            <person name="Fedrizzi T."/>
            <person name="Lopes M.L."/>
            <person name="Pecorari M."/>
            <person name="Oliveira da Costa W.L."/>
            <person name="Giacobazzi E."/>
            <person name="da Costa Bahia J.R."/>
            <person name="De Sanctis V."/>
            <person name="Batista Lima K.V."/>
            <person name="Bertorelli R."/>
            <person name="Grottola A."/>
            <person name="Fabio A."/>
            <person name="Mariottini A."/>
            <person name="Ferretti P."/>
            <person name="Di Leva F."/>
            <person name="Fregni Serpini G."/>
            <person name="Tagliazucchi S."/>
            <person name="Rumpianesi F."/>
            <person name="Jousson O."/>
            <person name="Segata N."/>
            <person name="Tortoli E."/>
        </authorList>
    </citation>
    <scope>NUCLEOTIDE SEQUENCE [LARGE SCALE GENOMIC DNA]</scope>
    <source>
        <strain evidence="2 3">FI-07156</strain>
    </source>
</reference>
<dbReference type="EMBL" id="LQPK01000006">
    <property type="protein sequence ID" value="ORW32730.1"/>
    <property type="molecule type" value="Genomic_DNA"/>
</dbReference>
<name>A0ABX3VRF0_9MYCO</name>
<dbReference type="PANTHER" id="PTHR43591">
    <property type="entry name" value="METHYLTRANSFERASE"/>
    <property type="match status" value="1"/>
</dbReference>
<comment type="caution">
    <text evidence="2">The sequence shown here is derived from an EMBL/GenBank/DDBJ whole genome shotgun (WGS) entry which is preliminary data.</text>
</comment>
<evidence type="ECO:0000313" key="2">
    <source>
        <dbReference type="EMBL" id="ORW32730.1"/>
    </source>
</evidence>
<organism evidence="2 3">
    <name type="scientific">Mycobacterium paraense</name>
    <dbReference type="NCBI Taxonomy" id="767916"/>
    <lineage>
        <taxon>Bacteria</taxon>
        <taxon>Bacillati</taxon>
        <taxon>Actinomycetota</taxon>
        <taxon>Actinomycetes</taxon>
        <taxon>Mycobacteriales</taxon>
        <taxon>Mycobacteriaceae</taxon>
        <taxon>Mycobacterium</taxon>
        <taxon>Mycobacterium simiae complex</taxon>
    </lineage>
</organism>
<dbReference type="PANTHER" id="PTHR43591:SF110">
    <property type="entry name" value="RHODANESE DOMAIN-CONTAINING PROTEIN"/>
    <property type="match status" value="1"/>
</dbReference>
<feature type="domain" description="Methyltransferase" evidence="1">
    <location>
        <begin position="54"/>
        <end position="157"/>
    </location>
</feature>
<keyword evidence="2" id="KW-0830">Ubiquinone</keyword>
<keyword evidence="3" id="KW-1185">Reference proteome</keyword>
<dbReference type="RefSeq" id="WP_085093545.1">
    <property type="nucleotide sequence ID" value="NZ_LQPK01000006.1"/>
</dbReference>
<protein>
    <submittedName>
        <fullName evidence="2">Ubiquinone biosynthesis methyltransferase UbiE</fullName>
    </submittedName>
</protein>
<dbReference type="SUPFAM" id="SSF53335">
    <property type="entry name" value="S-adenosyl-L-methionine-dependent methyltransferases"/>
    <property type="match status" value="1"/>
</dbReference>
<evidence type="ECO:0000259" key="1">
    <source>
        <dbReference type="Pfam" id="PF13847"/>
    </source>
</evidence>
<dbReference type="InterPro" id="IPR029063">
    <property type="entry name" value="SAM-dependent_MTases_sf"/>
</dbReference>
<dbReference type="Proteomes" id="UP000193801">
    <property type="component" value="Unassembled WGS sequence"/>
</dbReference>
<accession>A0ABX3VRF0</accession>
<keyword evidence="2" id="KW-0489">Methyltransferase</keyword>
<dbReference type="GO" id="GO:0008168">
    <property type="term" value="F:methyltransferase activity"/>
    <property type="evidence" value="ECO:0007669"/>
    <property type="project" value="UniProtKB-KW"/>
</dbReference>
<dbReference type="GO" id="GO:0032259">
    <property type="term" value="P:methylation"/>
    <property type="evidence" value="ECO:0007669"/>
    <property type="project" value="UniProtKB-KW"/>
</dbReference>
<evidence type="ECO:0000313" key="3">
    <source>
        <dbReference type="Proteomes" id="UP000193801"/>
    </source>
</evidence>
<proteinExistence type="predicted"/>
<sequence length="202" mass="22401">MPIERVNQLLKGIRKRIGEFPYPHQAAVLLDNPVRRALENPAGVIDLVGLSGYESVLELGPGPGYYSTEIAERLPIGHLDLFDLQPEMLNKARRKLLRAGYPDVGFHSGDASDQLPFSDNTFDVVFLAAVIGEVPDQQSCLRSLARVTKTDGLLVFVEGFPDPDRLSVAQLRHLAEPAGFALLDAKESRWRDIVRFRKLTGV</sequence>
<gene>
    <name evidence="2" type="ORF">AWB91_09570</name>
</gene>
<dbReference type="Gene3D" id="3.40.50.150">
    <property type="entry name" value="Vaccinia Virus protein VP39"/>
    <property type="match status" value="1"/>
</dbReference>